<feature type="domain" description="ABC3 transporter permease C-terminal" evidence="8">
    <location>
        <begin position="701"/>
        <end position="812"/>
    </location>
</feature>
<evidence type="ECO:0000259" key="9">
    <source>
        <dbReference type="Pfam" id="PF12704"/>
    </source>
</evidence>
<dbReference type="AlphaFoldDB" id="A0A918DIV8"/>
<dbReference type="GO" id="GO:0005886">
    <property type="term" value="C:plasma membrane"/>
    <property type="evidence" value="ECO:0007669"/>
    <property type="project" value="UniProtKB-SubCell"/>
</dbReference>
<evidence type="ECO:0000313" key="10">
    <source>
        <dbReference type="EMBL" id="GGO66726.1"/>
    </source>
</evidence>
<dbReference type="Proteomes" id="UP000606935">
    <property type="component" value="Unassembled WGS sequence"/>
</dbReference>
<keyword evidence="11" id="KW-1185">Reference proteome</keyword>
<comment type="similarity">
    <text evidence="6">Belongs to the ABC-4 integral membrane protein family.</text>
</comment>
<comment type="caution">
    <text evidence="10">The sequence shown here is derived from an EMBL/GenBank/DDBJ whole genome shotgun (WGS) entry which is preliminary data.</text>
</comment>
<feature type="domain" description="MacB-like periplasmic core" evidence="9">
    <location>
        <begin position="28"/>
        <end position="193"/>
    </location>
</feature>
<feature type="domain" description="ABC3 transporter permease C-terminal" evidence="8">
    <location>
        <begin position="291"/>
        <end position="405"/>
    </location>
</feature>
<dbReference type="InterPro" id="IPR025857">
    <property type="entry name" value="MacB_PCD"/>
</dbReference>
<keyword evidence="2" id="KW-1003">Cell membrane</keyword>
<feature type="domain" description="MacB-like periplasmic core" evidence="9">
    <location>
        <begin position="525"/>
        <end position="651"/>
    </location>
</feature>
<feature type="transmembrane region" description="Helical" evidence="7">
    <location>
        <begin position="285"/>
        <end position="309"/>
    </location>
</feature>
<evidence type="ECO:0008006" key="12">
    <source>
        <dbReference type="Google" id="ProtNLM"/>
    </source>
</evidence>
<evidence type="ECO:0000256" key="1">
    <source>
        <dbReference type="ARBA" id="ARBA00004651"/>
    </source>
</evidence>
<dbReference type="InterPro" id="IPR003838">
    <property type="entry name" value="ABC3_permease_C"/>
</dbReference>
<dbReference type="Pfam" id="PF12704">
    <property type="entry name" value="MacB_PCD"/>
    <property type="match status" value="2"/>
</dbReference>
<evidence type="ECO:0000256" key="2">
    <source>
        <dbReference type="ARBA" id="ARBA00022475"/>
    </source>
</evidence>
<evidence type="ECO:0000256" key="3">
    <source>
        <dbReference type="ARBA" id="ARBA00022692"/>
    </source>
</evidence>
<dbReference type="Pfam" id="PF02687">
    <property type="entry name" value="FtsX"/>
    <property type="match status" value="2"/>
</dbReference>
<feature type="transmembrane region" description="Helical" evidence="7">
    <location>
        <begin position="25"/>
        <end position="47"/>
    </location>
</feature>
<evidence type="ECO:0000259" key="8">
    <source>
        <dbReference type="Pfam" id="PF02687"/>
    </source>
</evidence>
<reference evidence="10" key="2">
    <citation type="submission" date="2020-09" db="EMBL/GenBank/DDBJ databases">
        <authorList>
            <person name="Sun Q."/>
            <person name="Zhou Y."/>
        </authorList>
    </citation>
    <scope>NUCLEOTIDE SEQUENCE</scope>
    <source>
        <strain evidence="10">CGMCC 1.7086</strain>
    </source>
</reference>
<dbReference type="EMBL" id="BMLS01000001">
    <property type="protein sequence ID" value="GGO66726.1"/>
    <property type="molecule type" value="Genomic_DNA"/>
</dbReference>
<gene>
    <name evidence="10" type="ORF">GCM10010982_11600</name>
</gene>
<dbReference type="RefSeq" id="WP_188691511.1">
    <property type="nucleotide sequence ID" value="NZ_BMLS01000001.1"/>
</dbReference>
<keyword evidence="5 7" id="KW-0472">Membrane</keyword>
<feature type="transmembrane region" description="Helical" evidence="7">
    <location>
        <begin position="432"/>
        <end position="452"/>
    </location>
</feature>
<dbReference type="PANTHER" id="PTHR30572:SF4">
    <property type="entry name" value="ABC TRANSPORTER PERMEASE YTRF"/>
    <property type="match status" value="1"/>
</dbReference>
<comment type="subcellular location">
    <subcellularLocation>
        <location evidence="1">Cell membrane</location>
        <topology evidence="1">Multi-pass membrane protein</topology>
    </subcellularLocation>
</comment>
<evidence type="ECO:0000256" key="7">
    <source>
        <dbReference type="SAM" id="Phobius"/>
    </source>
</evidence>
<proteinExistence type="inferred from homology"/>
<keyword evidence="4 7" id="KW-1133">Transmembrane helix</keyword>
<name>A0A918DIV8_9ALTE</name>
<dbReference type="InterPro" id="IPR050250">
    <property type="entry name" value="Macrolide_Exporter_MacB"/>
</dbReference>
<sequence>MSLYLGAVKQGFVRLFNQPRLSLPLISTLGLTLASVLTVVAIANTLLIQPLPDIRDETNLYSVGVTLEISDDITVPFLSELRRVAHLSESFSPELSWGQIQVGGGNVEINARQYGVTRLVSAMGTPELLGLDLILGQTSQAEGAEQGVWISKSLWNSAFAERENALHATLRIGGEERPVLGVLADLKSVDFGNVSRDGYQQVWLFGDLQQALTQPEGLDLGARGLTFVRGAADILPSEQALVSWFSRYVESEVTNERARDFLMSKQLTAEIQPVRDAFMGDSRMLVLALLIAMFSLLVMACLNLFNMFIAHYQGRNKEFSIQLCMGAPVQRLRNLIFVENLPMFVFATLLGLLSASWLIRLLPLLAEDSLPLLEHIKLDSNSVLIGIGIVFIVNALFSFVALLHVDRVALTDSLNSSGKGTPSQHNQGLGRVLMVFQLVLACLLLTASLISAKQSFDNVYRDLGFDLPNAFEVALEYKDEQWQQSLDSYEAYVGSELYLLRKNMAERLEALEGRVINVAHLPLRVNVEINAYPDPDTQETRTVIIASWSEGIFTEFGIELLAGRNLREDDQTTNNIVVDKRLAVERFGSQGWQDIVGKQLKLGQDPDDVATVVGVVGSIVPVLGIDMNLNLPTLYNFRQRAGSRLSMVVVMPEGETLSEESLTPLLTGLDARLENVSVDSIQQRWRDMTQSTRLNMYVVLSVAILTLILAVIGVSGLSQMTAAQKRYEMAVRMATGAKQLGLLRLLLKDASLMLSLGLVLGFVASVCGYQYMASQVEQLPAFAWPVSIIVALVLAVAMLVSVVIPSWRTIQSDPMKVLREL</sequence>
<evidence type="ECO:0000313" key="11">
    <source>
        <dbReference type="Proteomes" id="UP000606935"/>
    </source>
</evidence>
<feature type="transmembrane region" description="Helical" evidence="7">
    <location>
        <begin position="341"/>
        <end position="362"/>
    </location>
</feature>
<feature type="transmembrane region" description="Helical" evidence="7">
    <location>
        <begin position="754"/>
        <end position="772"/>
    </location>
</feature>
<evidence type="ECO:0000256" key="4">
    <source>
        <dbReference type="ARBA" id="ARBA00022989"/>
    </source>
</evidence>
<feature type="transmembrane region" description="Helical" evidence="7">
    <location>
        <begin position="383"/>
        <end position="405"/>
    </location>
</feature>
<reference evidence="10" key="1">
    <citation type="journal article" date="2014" name="Int. J. Syst. Evol. Microbiol.">
        <title>Complete genome sequence of Corynebacterium casei LMG S-19264T (=DSM 44701T), isolated from a smear-ripened cheese.</title>
        <authorList>
            <consortium name="US DOE Joint Genome Institute (JGI-PGF)"/>
            <person name="Walter F."/>
            <person name="Albersmeier A."/>
            <person name="Kalinowski J."/>
            <person name="Ruckert C."/>
        </authorList>
    </citation>
    <scope>NUCLEOTIDE SEQUENCE</scope>
    <source>
        <strain evidence="10">CGMCC 1.7086</strain>
    </source>
</reference>
<protein>
    <recommendedName>
        <fullName evidence="12">ABC transporter permease</fullName>
    </recommendedName>
</protein>
<feature type="transmembrane region" description="Helical" evidence="7">
    <location>
        <begin position="784"/>
        <end position="807"/>
    </location>
</feature>
<organism evidence="10 11">
    <name type="scientific">Bowmanella pacifica</name>
    <dbReference type="NCBI Taxonomy" id="502051"/>
    <lineage>
        <taxon>Bacteria</taxon>
        <taxon>Pseudomonadati</taxon>
        <taxon>Pseudomonadota</taxon>
        <taxon>Gammaproteobacteria</taxon>
        <taxon>Alteromonadales</taxon>
        <taxon>Alteromonadaceae</taxon>
        <taxon>Bowmanella</taxon>
    </lineage>
</organism>
<dbReference type="GO" id="GO:0022857">
    <property type="term" value="F:transmembrane transporter activity"/>
    <property type="evidence" value="ECO:0007669"/>
    <property type="project" value="TreeGrafter"/>
</dbReference>
<feature type="transmembrane region" description="Helical" evidence="7">
    <location>
        <begin position="694"/>
        <end position="717"/>
    </location>
</feature>
<evidence type="ECO:0000256" key="6">
    <source>
        <dbReference type="ARBA" id="ARBA00038076"/>
    </source>
</evidence>
<dbReference type="PANTHER" id="PTHR30572">
    <property type="entry name" value="MEMBRANE COMPONENT OF TRANSPORTER-RELATED"/>
    <property type="match status" value="1"/>
</dbReference>
<keyword evidence="3 7" id="KW-0812">Transmembrane</keyword>
<evidence type="ECO:0000256" key="5">
    <source>
        <dbReference type="ARBA" id="ARBA00023136"/>
    </source>
</evidence>
<accession>A0A918DIV8</accession>